<accession>A0ACC3BWW0</accession>
<evidence type="ECO:0000313" key="1">
    <source>
        <dbReference type="EMBL" id="KAK1862093.1"/>
    </source>
</evidence>
<dbReference type="EMBL" id="CM020618">
    <property type="protein sequence ID" value="KAK1862093.1"/>
    <property type="molecule type" value="Genomic_DNA"/>
</dbReference>
<organism evidence="1 2">
    <name type="scientific">Pyropia yezoensis</name>
    <name type="common">Susabi-nori</name>
    <name type="synonym">Porphyra yezoensis</name>
    <dbReference type="NCBI Taxonomy" id="2788"/>
    <lineage>
        <taxon>Eukaryota</taxon>
        <taxon>Rhodophyta</taxon>
        <taxon>Bangiophyceae</taxon>
        <taxon>Bangiales</taxon>
        <taxon>Bangiaceae</taxon>
        <taxon>Pyropia</taxon>
    </lineage>
</organism>
<dbReference type="Proteomes" id="UP000798662">
    <property type="component" value="Chromosome 1"/>
</dbReference>
<name>A0ACC3BWW0_PYRYE</name>
<protein>
    <submittedName>
        <fullName evidence="1">Uncharacterized protein</fullName>
    </submittedName>
</protein>
<gene>
    <name evidence="1" type="ORF">I4F81_004669</name>
</gene>
<comment type="caution">
    <text evidence="1">The sequence shown here is derived from an EMBL/GenBank/DDBJ whole genome shotgun (WGS) entry which is preliminary data.</text>
</comment>
<reference evidence="1" key="1">
    <citation type="submission" date="2019-11" db="EMBL/GenBank/DDBJ databases">
        <title>Nori genome reveals adaptations in red seaweeds to the harsh intertidal environment.</title>
        <authorList>
            <person name="Wang D."/>
            <person name="Mao Y."/>
        </authorList>
    </citation>
    <scope>NUCLEOTIDE SEQUENCE</scope>
    <source>
        <tissue evidence="1">Gametophyte</tissue>
    </source>
</reference>
<proteinExistence type="predicted"/>
<sequence length="190" mass="20743">MPRSKREQVVTLAKTAGRKVDRAAKAAYITTLREAVDAYANLYVFSVANSRNGQLKALRADWKADSRFFFGRNALTAVALGRSAVDEYVDNLHRVSRALVGDVGLLFTNRPDAEFVASQEPDLRALGLPVSLVRGVVTLVGDFVVCEVGDTLTAQRAKLLELLGIAMADFRVDLLCHLSTKDGEFTDLKA</sequence>
<evidence type="ECO:0000313" key="2">
    <source>
        <dbReference type="Proteomes" id="UP000798662"/>
    </source>
</evidence>
<keyword evidence="2" id="KW-1185">Reference proteome</keyword>